<feature type="chain" id="PRO_5041635617" evidence="1">
    <location>
        <begin position="30"/>
        <end position="83"/>
    </location>
</feature>
<dbReference type="Proteomes" id="UP000014634">
    <property type="component" value="Unassembled WGS sequence"/>
</dbReference>
<name>A0AA87NQL9_TREMD</name>
<dbReference type="AlphaFoldDB" id="A0AA87NQL9"/>
<evidence type="ECO:0000256" key="1">
    <source>
        <dbReference type="SAM" id="SignalP"/>
    </source>
</evidence>
<sequence length="83" mass="9596">MIAQMKLFHLSKLVLLLFIIALMSYPLNADDKEYIKIEIDGETVGKWMEFASLSEYNSNGKISYTRYSDAIAWFCLPGIPHYK</sequence>
<evidence type="ECO:0000313" key="2">
    <source>
        <dbReference type="EMBL" id="EPF28918.1"/>
    </source>
</evidence>
<accession>A0AA87NQL9</accession>
<dbReference type="RefSeq" id="WP_016523113.1">
    <property type="nucleotide sequence ID" value="NZ_KE332517.1"/>
</dbReference>
<organism evidence="2 3">
    <name type="scientific">Treponema medium ATCC 700293</name>
    <dbReference type="NCBI Taxonomy" id="1125700"/>
    <lineage>
        <taxon>Bacteria</taxon>
        <taxon>Pseudomonadati</taxon>
        <taxon>Spirochaetota</taxon>
        <taxon>Spirochaetia</taxon>
        <taxon>Spirochaetales</taxon>
        <taxon>Treponemataceae</taxon>
        <taxon>Treponema</taxon>
    </lineage>
</organism>
<reference evidence="2 3" key="1">
    <citation type="submission" date="2013-04" db="EMBL/GenBank/DDBJ databases">
        <title>The Genome Sequence of Treponema medium ATCC 700293.</title>
        <authorList>
            <consortium name="The Broad Institute Genomics Platform"/>
            <person name="Earl A."/>
            <person name="Ward D."/>
            <person name="Feldgarden M."/>
            <person name="Gevers D."/>
            <person name="Leonetti C."/>
            <person name="Blanton J.M."/>
            <person name="Dewhirst F.E."/>
            <person name="Izard J."/>
            <person name="Walker B."/>
            <person name="Young S."/>
            <person name="Zeng Q."/>
            <person name="Gargeya S."/>
            <person name="Fitzgerald M."/>
            <person name="Haas B."/>
            <person name="Abouelleil A."/>
            <person name="Allen A.W."/>
            <person name="Alvarado L."/>
            <person name="Arachchi H.M."/>
            <person name="Berlin A.M."/>
            <person name="Chapman S.B."/>
            <person name="Gainer-Dewar J."/>
            <person name="Goldberg J."/>
            <person name="Griggs A."/>
            <person name="Gujja S."/>
            <person name="Hansen M."/>
            <person name="Howarth C."/>
            <person name="Imamovic A."/>
            <person name="Ireland A."/>
            <person name="Larimer J."/>
            <person name="McCowan C."/>
            <person name="Murphy C."/>
            <person name="Pearson M."/>
            <person name="Poon T.W."/>
            <person name="Priest M."/>
            <person name="Roberts A."/>
            <person name="Saif S."/>
            <person name="Shea T."/>
            <person name="Sisk P."/>
            <person name="Sykes S."/>
            <person name="Wortman J."/>
            <person name="Nusbaum C."/>
            <person name="Birren B."/>
        </authorList>
    </citation>
    <scope>NUCLEOTIDE SEQUENCE [LARGE SCALE GENOMIC DNA]</scope>
    <source>
        <strain evidence="2 3">ATCC 700293</strain>
    </source>
</reference>
<feature type="signal peptide" evidence="1">
    <location>
        <begin position="1"/>
        <end position="29"/>
    </location>
</feature>
<keyword evidence="1" id="KW-0732">Signal</keyword>
<proteinExistence type="predicted"/>
<protein>
    <submittedName>
        <fullName evidence="2">Uncharacterized protein</fullName>
    </submittedName>
</protein>
<evidence type="ECO:0000313" key="3">
    <source>
        <dbReference type="Proteomes" id="UP000014634"/>
    </source>
</evidence>
<gene>
    <name evidence="2" type="ORF">HMPREF9195_01159</name>
</gene>
<comment type="caution">
    <text evidence="2">The sequence shown here is derived from an EMBL/GenBank/DDBJ whole genome shotgun (WGS) entry which is preliminary data.</text>
</comment>
<dbReference type="EMBL" id="ATFE01000008">
    <property type="protein sequence ID" value="EPF28918.1"/>
    <property type="molecule type" value="Genomic_DNA"/>
</dbReference>